<evidence type="ECO:0000313" key="2">
    <source>
        <dbReference type="EMBL" id="MFD1363871.1"/>
    </source>
</evidence>
<organism evidence="2 3">
    <name type="scientific">Actinoplanes sichuanensis</name>
    <dbReference type="NCBI Taxonomy" id="512349"/>
    <lineage>
        <taxon>Bacteria</taxon>
        <taxon>Bacillati</taxon>
        <taxon>Actinomycetota</taxon>
        <taxon>Actinomycetes</taxon>
        <taxon>Micromonosporales</taxon>
        <taxon>Micromonosporaceae</taxon>
        <taxon>Actinoplanes</taxon>
    </lineage>
</organism>
<dbReference type="PIRSF" id="PIRSF000707">
    <property type="entry name" value="Hygromycin-B_kinase"/>
    <property type="match status" value="1"/>
</dbReference>
<dbReference type="InterPro" id="IPR002575">
    <property type="entry name" value="Aminoglycoside_PTrfase"/>
</dbReference>
<dbReference type="CDD" id="cd05120">
    <property type="entry name" value="APH_ChoK_like"/>
    <property type="match status" value="1"/>
</dbReference>
<accession>A0ABW3ZZJ2</accession>
<sequence length="305" mass="34013">MLKLPKAESAEAFDALDEGVLRAGAEELLRELGVDAAAHRFASGSLPVYAAGELVLKLFPQVYRSEFPVETGVLRAIHGQLPIATPRVTAAGERDGWGFVLMERMPGTPLTGVWDRIAPGDRDRLADELGTAVAALHALAPPEIDDWWPDDWDGFVAGQRAGCVDRQRSRGLSEAWLDRIPEALDVDLTDRRRVLLHTEIMRDHLLVAPGADGRWRFSGLIDFEPAMRGAPEYEFVGVGCFVAEGDRRFLGRFLRAYRHPVDDGFPRRMVAWSLLHYFSNLPAWMKRLPPAASFDELAERWFGVA</sequence>
<dbReference type="PANTHER" id="PTHR21310:SF15">
    <property type="entry name" value="AMINOGLYCOSIDE PHOSPHOTRANSFERASE DOMAIN-CONTAINING PROTEIN"/>
    <property type="match status" value="1"/>
</dbReference>
<keyword evidence="3" id="KW-1185">Reference proteome</keyword>
<reference evidence="3" key="1">
    <citation type="journal article" date="2019" name="Int. J. Syst. Evol. Microbiol.">
        <title>The Global Catalogue of Microorganisms (GCM) 10K type strain sequencing project: providing services to taxonomists for standard genome sequencing and annotation.</title>
        <authorList>
            <consortium name="The Broad Institute Genomics Platform"/>
            <consortium name="The Broad Institute Genome Sequencing Center for Infectious Disease"/>
            <person name="Wu L."/>
            <person name="Ma J."/>
        </authorList>
    </citation>
    <scope>NUCLEOTIDE SEQUENCE [LARGE SCALE GENOMIC DNA]</scope>
    <source>
        <strain evidence="3">CCM 7526</strain>
    </source>
</reference>
<dbReference type="InterPro" id="IPR051678">
    <property type="entry name" value="AGP_Transferase"/>
</dbReference>
<evidence type="ECO:0000313" key="3">
    <source>
        <dbReference type="Proteomes" id="UP001597183"/>
    </source>
</evidence>
<gene>
    <name evidence="2" type="ORF">ACFQ5G_00785</name>
</gene>
<dbReference type="InterPro" id="IPR016259">
    <property type="entry name" value="Hygromycin-B_Kinase"/>
</dbReference>
<name>A0ABW3ZZJ2_9ACTN</name>
<comment type="caution">
    <text evidence="2">The sequence shown here is derived from an EMBL/GenBank/DDBJ whole genome shotgun (WGS) entry which is preliminary data.</text>
</comment>
<dbReference type="InterPro" id="IPR011009">
    <property type="entry name" value="Kinase-like_dom_sf"/>
</dbReference>
<dbReference type="Gene3D" id="3.90.1200.10">
    <property type="match status" value="1"/>
</dbReference>
<protein>
    <submittedName>
        <fullName evidence="2">Aminoglycoside phosphotransferase family protein</fullName>
        <ecNumber evidence="2">2.7.-.-</ecNumber>
    </submittedName>
</protein>
<dbReference type="GO" id="GO:0016740">
    <property type="term" value="F:transferase activity"/>
    <property type="evidence" value="ECO:0007669"/>
    <property type="project" value="UniProtKB-KW"/>
</dbReference>
<feature type="domain" description="Aminoglycoside phosphotransferase" evidence="1">
    <location>
        <begin position="51"/>
        <end position="263"/>
    </location>
</feature>
<dbReference type="RefSeq" id="WP_317786721.1">
    <property type="nucleotide sequence ID" value="NZ_AP028461.1"/>
</dbReference>
<keyword evidence="2" id="KW-0808">Transferase</keyword>
<dbReference type="Proteomes" id="UP001597183">
    <property type="component" value="Unassembled WGS sequence"/>
</dbReference>
<dbReference type="PANTHER" id="PTHR21310">
    <property type="entry name" value="AMINOGLYCOSIDE PHOSPHOTRANSFERASE-RELATED-RELATED"/>
    <property type="match status" value="1"/>
</dbReference>
<dbReference type="SUPFAM" id="SSF56112">
    <property type="entry name" value="Protein kinase-like (PK-like)"/>
    <property type="match status" value="1"/>
</dbReference>
<evidence type="ECO:0000259" key="1">
    <source>
        <dbReference type="Pfam" id="PF01636"/>
    </source>
</evidence>
<dbReference type="EC" id="2.7.-.-" evidence="2"/>
<dbReference type="EMBL" id="JBHTMK010000002">
    <property type="protein sequence ID" value="MFD1363871.1"/>
    <property type="molecule type" value="Genomic_DNA"/>
</dbReference>
<proteinExistence type="predicted"/>
<dbReference type="Pfam" id="PF01636">
    <property type="entry name" value="APH"/>
    <property type="match status" value="1"/>
</dbReference>